<dbReference type="EMBL" id="BAAAQK010000018">
    <property type="protein sequence ID" value="GAA1862326.1"/>
    <property type="molecule type" value="Genomic_DNA"/>
</dbReference>
<evidence type="ECO:0000313" key="2">
    <source>
        <dbReference type="EMBL" id="GAA1862326.1"/>
    </source>
</evidence>
<sequence>MRTRPTMAATALILLVSAGCAGGGSESGRPAAQILTDTQAAAQAADSVTIAGTVARPTAAGTGAATATIELVLTSSGDGRERITGAGQDIDLVKVGSTLYVKGLSAAGATAGYQQLSTTDPRAAPLVAQLDKKAVFDQLIKGGDTVAVTGTATVAGQAAVKVTPGNGAGVLYVADDATHPYPLKVETSSSGAEPTTTGPGPTGALMFTGWDAHTTISPPTGG</sequence>
<dbReference type="PROSITE" id="PS51257">
    <property type="entry name" value="PROKAR_LIPOPROTEIN"/>
    <property type="match status" value="1"/>
</dbReference>
<evidence type="ECO:0008006" key="4">
    <source>
        <dbReference type="Google" id="ProtNLM"/>
    </source>
</evidence>
<organism evidence="2 3">
    <name type="scientific">Pseudonocardia ailaonensis</name>
    <dbReference type="NCBI Taxonomy" id="367279"/>
    <lineage>
        <taxon>Bacteria</taxon>
        <taxon>Bacillati</taxon>
        <taxon>Actinomycetota</taxon>
        <taxon>Actinomycetes</taxon>
        <taxon>Pseudonocardiales</taxon>
        <taxon>Pseudonocardiaceae</taxon>
        <taxon>Pseudonocardia</taxon>
    </lineage>
</organism>
<evidence type="ECO:0000256" key="1">
    <source>
        <dbReference type="SAM" id="SignalP"/>
    </source>
</evidence>
<dbReference type="Gene3D" id="2.50.20.20">
    <property type="match status" value="1"/>
</dbReference>
<dbReference type="RefSeq" id="WP_344421257.1">
    <property type="nucleotide sequence ID" value="NZ_BAAAQK010000018.1"/>
</dbReference>
<accession>A0ABN2ND75</accession>
<reference evidence="2 3" key="1">
    <citation type="journal article" date="2019" name="Int. J. Syst. Evol. Microbiol.">
        <title>The Global Catalogue of Microorganisms (GCM) 10K type strain sequencing project: providing services to taxonomists for standard genome sequencing and annotation.</title>
        <authorList>
            <consortium name="The Broad Institute Genomics Platform"/>
            <consortium name="The Broad Institute Genome Sequencing Center for Infectious Disease"/>
            <person name="Wu L."/>
            <person name="Ma J."/>
        </authorList>
    </citation>
    <scope>NUCLEOTIDE SEQUENCE [LARGE SCALE GENOMIC DNA]</scope>
    <source>
        <strain evidence="2 3">JCM 16009</strain>
    </source>
</reference>
<dbReference type="Proteomes" id="UP001500449">
    <property type="component" value="Unassembled WGS sequence"/>
</dbReference>
<proteinExistence type="predicted"/>
<name>A0ABN2ND75_9PSEU</name>
<evidence type="ECO:0000313" key="3">
    <source>
        <dbReference type="Proteomes" id="UP001500449"/>
    </source>
</evidence>
<gene>
    <name evidence="2" type="ORF">GCM10009836_48260</name>
</gene>
<feature type="signal peptide" evidence="1">
    <location>
        <begin position="1"/>
        <end position="21"/>
    </location>
</feature>
<protein>
    <recommendedName>
        <fullName evidence="4">DUF5666 domain-containing protein</fullName>
    </recommendedName>
</protein>
<keyword evidence="1" id="KW-0732">Signal</keyword>
<feature type="chain" id="PRO_5045826735" description="DUF5666 domain-containing protein" evidence="1">
    <location>
        <begin position="22"/>
        <end position="222"/>
    </location>
</feature>
<keyword evidence="3" id="KW-1185">Reference proteome</keyword>
<comment type="caution">
    <text evidence="2">The sequence shown here is derived from an EMBL/GenBank/DDBJ whole genome shotgun (WGS) entry which is preliminary data.</text>
</comment>